<feature type="region of interest" description="Disordered" evidence="4">
    <location>
        <begin position="367"/>
        <end position="410"/>
    </location>
</feature>
<name>A0AAV9I283_9PEZI</name>
<feature type="compositionally biased region" description="Basic and acidic residues" evidence="4">
    <location>
        <begin position="464"/>
        <end position="474"/>
    </location>
</feature>
<feature type="region of interest" description="Disordered" evidence="4">
    <location>
        <begin position="583"/>
        <end position="603"/>
    </location>
</feature>
<evidence type="ECO:0000313" key="7">
    <source>
        <dbReference type="Proteomes" id="UP001321749"/>
    </source>
</evidence>
<dbReference type="Gene3D" id="3.30.920.20">
    <property type="entry name" value="Gas2-like domain"/>
    <property type="match status" value="1"/>
</dbReference>
<evidence type="ECO:0000313" key="6">
    <source>
        <dbReference type="EMBL" id="KAK4467140.1"/>
    </source>
</evidence>
<dbReference type="SUPFAM" id="SSF143575">
    <property type="entry name" value="GAS2 domain-like"/>
    <property type="match status" value="1"/>
</dbReference>
<dbReference type="Pfam" id="PF02187">
    <property type="entry name" value="GAS2"/>
    <property type="match status" value="1"/>
</dbReference>
<dbReference type="GO" id="GO:0008017">
    <property type="term" value="F:microtubule binding"/>
    <property type="evidence" value="ECO:0007669"/>
    <property type="project" value="InterPro"/>
</dbReference>
<evidence type="ECO:0000256" key="1">
    <source>
        <dbReference type="ARBA" id="ARBA00004245"/>
    </source>
</evidence>
<feature type="compositionally biased region" description="Low complexity" evidence="4">
    <location>
        <begin position="875"/>
        <end position="892"/>
    </location>
</feature>
<feature type="compositionally biased region" description="Polar residues" evidence="4">
    <location>
        <begin position="864"/>
        <end position="874"/>
    </location>
</feature>
<feature type="compositionally biased region" description="Basic and acidic residues" evidence="4">
    <location>
        <begin position="490"/>
        <end position="514"/>
    </location>
</feature>
<evidence type="ECO:0000256" key="3">
    <source>
        <dbReference type="ARBA" id="ARBA00023212"/>
    </source>
</evidence>
<feature type="region of interest" description="Disordered" evidence="4">
    <location>
        <begin position="275"/>
        <end position="296"/>
    </location>
</feature>
<feature type="region of interest" description="Disordered" evidence="4">
    <location>
        <begin position="1"/>
        <end position="24"/>
    </location>
</feature>
<dbReference type="EMBL" id="MU864928">
    <property type="protein sequence ID" value="KAK4467140.1"/>
    <property type="molecule type" value="Genomic_DNA"/>
</dbReference>
<comment type="subcellular location">
    <subcellularLocation>
        <location evidence="1">Cytoplasm</location>
        <location evidence="1">Cytoskeleton</location>
    </subcellularLocation>
</comment>
<feature type="domain" description="GAR" evidence="5">
    <location>
        <begin position="716"/>
        <end position="790"/>
    </location>
</feature>
<feature type="compositionally biased region" description="Polar residues" evidence="4">
    <location>
        <begin position="938"/>
        <end position="947"/>
    </location>
</feature>
<keyword evidence="2" id="KW-0963">Cytoplasm</keyword>
<dbReference type="AlphaFoldDB" id="A0AAV9I283"/>
<feature type="compositionally biased region" description="Polar residues" evidence="4">
    <location>
        <begin position="617"/>
        <end position="645"/>
    </location>
</feature>
<dbReference type="Proteomes" id="UP001321749">
    <property type="component" value="Unassembled WGS sequence"/>
</dbReference>
<accession>A0AAV9I283</accession>
<keyword evidence="3" id="KW-0206">Cytoskeleton</keyword>
<comment type="caution">
    <text evidence="6">The sequence shown here is derived from an EMBL/GenBank/DDBJ whole genome shotgun (WGS) entry which is preliminary data.</text>
</comment>
<evidence type="ECO:0000259" key="5">
    <source>
        <dbReference type="PROSITE" id="PS51460"/>
    </source>
</evidence>
<protein>
    <recommendedName>
        <fullName evidence="5">GAR domain-containing protein</fullName>
    </recommendedName>
</protein>
<dbReference type="InterPro" id="IPR036534">
    <property type="entry name" value="GAR_dom_sf"/>
</dbReference>
<dbReference type="GO" id="GO:0005856">
    <property type="term" value="C:cytoskeleton"/>
    <property type="evidence" value="ECO:0007669"/>
    <property type="project" value="UniProtKB-SubCell"/>
</dbReference>
<evidence type="ECO:0000256" key="4">
    <source>
        <dbReference type="SAM" id="MobiDB-lite"/>
    </source>
</evidence>
<reference evidence="6" key="2">
    <citation type="submission" date="2023-06" db="EMBL/GenBank/DDBJ databases">
        <authorList>
            <consortium name="Lawrence Berkeley National Laboratory"/>
            <person name="Mondo S.J."/>
            <person name="Hensen N."/>
            <person name="Bonometti L."/>
            <person name="Westerberg I."/>
            <person name="Brannstrom I.O."/>
            <person name="Guillou S."/>
            <person name="Cros-Aarteil S."/>
            <person name="Calhoun S."/>
            <person name="Haridas S."/>
            <person name="Kuo A."/>
            <person name="Pangilinan J."/>
            <person name="Riley R."/>
            <person name="Labutti K."/>
            <person name="Andreopoulos B."/>
            <person name="Lipzen A."/>
            <person name="Chen C."/>
            <person name="Yanf M."/>
            <person name="Daum C."/>
            <person name="Ng V."/>
            <person name="Clum A."/>
            <person name="Steindorff A."/>
            <person name="Ohm R."/>
            <person name="Martin F."/>
            <person name="Silar P."/>
            <person name="Natvig D."/>
            <person name="Lalanne C."/>
            <person name="Gautier V."/>
            <person name="Ament-Velasquez S.L."/>
            <person name="Kruys A."/>
            <person name="Hutchinson M.I."/>
            <person name="Powell A.J."/>
            <person name="Barry K."/>
            <person name="Miller A.N."/>
            <person name="Grigoriev I.V."/>
            <person name="Debuchy R."/>
            <person name="Gladieux P."/>
            <person name="Thoren M.H."/>
            <person name="Johannesson H."/>
        </authorList>
    </citation>
    <scope>NUCLEOTIDE SEQUENCE</scope>
    <source>
        <strain evidence="6">PSN324</strain>
    </source>
</reference>
<feature type="region of interest" description="Disordered" evidence="4">
    <location>
        <begin position="424"/>
        <end position="545"/>
    </location>
</feature>
<organism evidence="6 7">
    <name type="scientific">Cladorrhinum samala</name>
    <dbReference type="NCBI Taxonomy" id="585594"/>
    <lineage>
        <taxon>Eukaryota</taxon>
        <taxon>Fungi</taxon>
        <taxon>Dikarya</taxon>
        <taxon>Ascomycota</taxon>
        <taxon>Pezizomycotina</taxon>
        <taxon>Sordariomycetes</taxon>
        <taxon>Sordariomycetidae</taxon>
        <taxon>Sordariales</taxon>
        <taxon>Podosporaceae</taxon>
        <taxon>Cladorrhinum</taxon>
    </lineage>
</organism>
<dbReference type="InterPro" id="IPR003108">
    <property type="entry name" value="GAR_dom"/>
</dbReference>
<evidence type="ECO:0000256" key="2">
    <source>
        <dbReference type="ARBA" id="ARBA00022490"/>
    </source>
</evidence>
<reference evidence="6" key="1">
    <citation type="journal article" date="2023" name="Mol. Phylogenet. Evol.">
        <title>Genome-scale phylogeny and comparative genomics of the fungal order Sordariales.</title>
        <authorList>
            <person name="Hensen N."/>
            <person name="Bonometti L."/>
            <person name="Westerberg I."/>
            <person name="Brannstrom I.O."/>
            <person name="Guillou S."/>
            <person name="Cros-Aarteil S."/>
            <person name="Calhoun S."/>
            <person name="Haridas S."/>
            <person name="Kuo A."/>
            <person name="Mondo S."/>
            <person name="Pangilinan J."/>
            <person name="Riley R."/>
            <person name="LaButti K."/>
            <person name="Andreopoulos B."/>
            <person name="Lipzen A."/>
            <person name="Chen C."/>
            <person name="Yan M."/>
            <person name="Daum C."/>
            <person name="Ng V."/>
            <person name="Clum A."/>
            <person name="Steindorff A."/>
            <person name="Ohm R.A."/>
            <person name="Martin F."/>
            <person name="Silar P."/>
            <person name="Natvig D.O."/>
            <person name="Lalanne C."/>
            <person name="Gautier V."/>
            <person name="Ament-Velasquez S.L."/>
            <person name="Kruys A."/>
            <person name="Hutchinson M.I."/>
            <person name="Powell A.J."/>
            <person name="Barry K."/>
            <person name="Miller A.N."/>
            <person name="Grigoriev I.V."/>
            <person name="Debuchy R."/>
            <person name="Gladieux P."/>
            <person name="Hiltunen Thoren M."/>
            <person name="Johannesson H."/>
        </authorList>
    </citation>
    <scope>NUCLEOTIDE SEQUENCE</scope>
    <source>
        <strain evidence="6">PSN324</strain>
    </source>
</reference>
<feature type="region of interest" description="Disordered" evidence="4">
    <location>
        <begin position="616"/>
        <end position="645"/>
    </location>
</feature>
<feature type="region of interest" description="Disordered" evidence="4">
    <location>
        <begin position="928"/>
        <end position="949"/>
    </location>
</feature>
<sequence length="974" mass="106456">MDDPLPPSAGPAAYMTARGRQRRPVPTTLDSLARQHQQQLRTTDDLIHNLTPHTAAEYLQNPAGSLKQCIDSATPSEQAFAMRAAIASKKIAEWLEELVSWPWPAQGGSSGFELPASKRRRLSSFDGDVPLKTPGTPLVDDDADYIGSLPAADVVRYEKRIDEITLGLERLDIEEIKTQVLHHHIMPLSRPGTPLIDSGRSVTSALSTLARMDDLTALITATLMQALPNLSKLTRLMSVWSFRLLVLRKIPVFLKSLCDAEAALRSGWMPAHLGSKGNVDDDPETSPSRQPAVLSPKSYEVKKAGLERKVAKAGRDLDSMLDLLEGHQDTLPESWIDRVDSLEQEYGEWIAACERRLREAQLARIAETPELEADSGDNEESSNDDETPSKKSESRSSSGSHPDDNRVQFLKRLFDASVPVKKPVIKVIRPSDEASANRDPRVISVEPITPMVHTETPQLQAVPDGKDDEHKEQHLAFNGLQESSLPRHGLHGEQTENDAEPKERSLERSRREIPDYDSDTSDGYVSEPELPVLPRPRMSSGGTVSSTLDHELLADFSDFSIEHLDDGTPDRFSRRDLNYEISPASGIRAPSSPPAFRSGTRSMSVSFNDDPIVSRLPSFSSSPKTPQTPSIFDSETPTGTESPKVVISSTDDQLQQQISEILESVPAKIRLGSGLPTVNLNPPDFKMPLARRVSKPELHRSYSSMSARSTSSRAGTPSFTLAPAYGRQVRQRPKPGNPEIKLYHLSRSNGEAPIKLFIRCVGEGGERVMVRVGGGWADLGEYLKEYASHHGRRSAGGEGRVEVKDIPRNGAASAAAIVRPGSTPPSRPASAQETHSSMGPLKVRKTRRHTGVGPTLPTEEAKTPLSTTSKPDSNTTPSSGASTRSRSSSRLSWGEEDSSLGMAGPRAKQIEMSEENKAWVESVKEKVRRASGERKISAGSSAISPDMSSLLMDGKFGEIGKVGATKRLFIRRQG</sequence>
<feature type="compositionally biased region" description="Acidic residues" evidence="4">
    <location>
        <begin position="369"/>
        <end position="386"/>
    </location>
</feature>
<feature type="region of interest" description="Disordered" evidence="4">
    <location>
        <begin position="814"/>
        <end position="913"/>
    </location>
</feature>
<proteinExistence type="predicted"/>
<keyword evidence="7" id="KW-1185">Reference proteome</keyword>
<feature type="compositionally biased region" description="Basic and acidic residues" evidence="4">
    <location>
        <begin position="429"/>
        <end position="441"/>
    </location>
</feature>
<gene>
    <name evidence="6" type="ORF">QBC42DRAFT_165512</name>
</gene>
<dbReference type="PROSITE" id="PS51460">
    <property type="entry name" value="GAR"/>
    <property type="match status" value="1"/>
</dbReference>